<proteinExistence type="predicted"/>
<gene>
    <name evidence="2" type="ORF">GX576_03295</name>
</gene>
<name>A0A7X7LUE2_9RHOO</name>
<evidence type="ECO:0000256" key="1">
    <source>
        <dbReference type="SAM" id="SignalP"/>
    </source>
</evidence>
<evidence type="ECO:0000313" key="3">
    <source>
        <dbReference type="Proteomes" id="UP000536534"/>
    </source>
</evidence>
<dbReference type="PANTHER" id="PTHR35271:SF1">
    <property type="entry name" value="ABC TRANSPORTER, SUBSTRATE-BINDING LIPOPROTEIN"/>
    <property type="match status" value="1"/>
</dbReference>
<dbReference type="OrthoDB" id="9178917at2"/>
<dbReference type="InterPro" id="IPR007487">
    <property type="entry name" value="ABC_transpt-TYRBP-like"/>
</dbReference>
<dbReference type="AlphaFoldDB" id="A0A7X7LUE2"/>
<accession>A0A7X7LUE2</accession>
<dbReference type="Proteomes" id="UP000536534">
    <property type="component" value="Unassembled WGS sequence"/>
</dbReference>
<organism evidence="2 3">
    <name type="scientific">Thauera phenolivorans</name>
    <dbReference type="NCBI Taxonomy" id="1792543"/>
    <lineage>
        <taxon>Bacteria</taxon>
        <taxon>Pseudomonadati</taxon>
        <taxon>Pseudomonadota</taxon>
        <taxon>Betaproteobacteria</taxon>
        <taxon>Rhodocyclales</taxon>
        <taxon>Zoogloeaceae</taxon>
        <taxon>Thauera</taxon>
    </lineage>
</organism>
<comment type="caution">
    <text evidence="2">The sequence shown here is derived from an EMBL/GenBank/DDBJ whole genome shotgun (WGS) entry which is preliminary data.</text>
</comment>
<dbReference type="RefSeq" id="WP_068808483.1">
    <property type="nucleotide sequence ID" value="NZ_MBFM01000004.1"/>
</dbReference>
<feature type="signal peptide" evidence="1">
    <location>
        <begin position="1"/>
        <end position="26"/>
    </location>
</feature>
<dbReference type="Pfam" id="PF04392">
    <property type="entry name" value="ABC_sub_bind"/>
    <property type="match status" value="1"/>
</dbReference>
<keyword evidence="1" id="KW-0732">Signal</keyword>
<evidence type="ECO:0000313" key="2">
    <source>
        <dbReference type="EMBL" id="NLF53424.1"/>
    </source>
</evidence>
<feature type="chain" id="PRO_5031491327" description="ABC transporter substrate-binding protein" evidence="1">
    <location>
        <begin position="27"/>
        <end position="309"/>
    </location>
</feature>
<protein>
    <recommendedName>
        <fullName evidence="4">ABC transporter substrate-binding protein</fullName>
    </recommendedName>
</protein>
<dbReference type="PANTHER" id="PTHR35271">
    <property type="entry name" value="ABC TRANSPORTER, SUBSTRATE-BINDING LIPOPROTEIN-RELATED"/>
    <property type="match status" value="1"/>
</dbReference>
<dbReference type="EMBL" id="JAAYYV010000087">
    <property type="protein sequence ID" value="NLF53424.1"/>
    <property type="molecule type" value="Genomic_DNA"/>
</dbReference>
<evidence type="ECO:0008006" key="4">
    <source>
        <dbReference type="Google" id="ProtNLM"/>
    </source>
</evidence>
<sequence>MRTRRPTFLLFTLALLLMLAGAPARAQLAVVTSAASGAHAESLSALRATLQAMLPGTRVEAFDWSELSRARLKGSRVVVSVGTLAARAVERIAPSQPVLHILLPAAAYHRLPPRPPGAGPVSAIWLDQPPIRQLRLIRLALPEWDRVAVLVSADGTPGLEAIRAESEPLGLELASARVGSHAELYPALREALSQPAVLLATPDPLIFNNYSVQNVLLAAYGHKSPVLGLSPAYVRAGALLGLYSTPAQIGTEAAVIVRDLLHGHALPPASPPSIFEVAINRAVARALEIELPPAERLTAALTEWQEGAR</sequence>
<dbReference type="Gene3D" id="3.40.50.2300">
    <property type="match status" value="2"/>
</dbReference>
<reference evidence="2 3" key="1">
    <citation type="journal article" date="2020" name="Biotechnol. Biofuels">
        <title>New insights from the biogas microbiome by comprehensive genome-resolved metagenomics of nearly 1600 species originating from multiple anaerobic digesters.</title>
        <authorList>
            <person name="Campanaro S."/>
            <person name="Treu L."/>
            <person name="Rodriguez-R L.M."/>
            <person name="Kovalovszki A."/>
            <person name="Ziels R.M."/>
            <person name="Maus I."/>
            <person name="Zhu X."/>
            <person name="Kougias P.G."/>
            <person name="Basile A."/>
            <person name="Luo G."/>
            <person name="Schluter A."/>
            <person name="Konstantinidis K.T."/>
            <person name="Angelidaki I."/>
        </authorList>
    </citation>
    <scope>NUCLEOTIDE SEQUENCE [LARGE SCALE GENOMIC DNA]</scope>
    <source>
        <strain evidence="2">AS06rmzACSIP_256</strain>
    </source>
</reference>